<dbReference type="Pfam" id="PF05485">
    <property type="entry name" value="THAP"/>
    <property type="match status" value="1"/>
</dbReference>
<keyword evidence="9" id="KW-1185">Reference proteome</keyword>
<evidence type="ECO:0000256" key="2">
    <source>
        <dbReference type="ARBA" id="ARBA00022771"/>
    </source>
</evidence>
<evidence type="ECO:0000313" key="9">
    <source>
        <dbReference type="Proteomes" id="UP000250572"/>
    </source>
</evidence>
<dbReference type="GO" id="GO:0003677">
    <property type="term" value="F:DNA binding"/>
    <property type="evidence" value="ECO:0007669"/>
    <property type="project" value="UniProtKB-UniRule"/>
</dbReference>
<dbReference type="SMART" id="SM00980">
    <property type="entry name" value="THAP"/>
    <property type="match status" value="1"/>
</dbReference>
<sequence length="231" mass="26293">FAETNYKEELHTFPFCVEVEVTCFRRQYSSLFAGMAQMERRCILNCDAQQIRFGLPERADQKEKWLRFIFNSIPKQYQSDLVLCAHHFTKGCFLNWSKWSEKLQLRDGAVPTLRNPYHDPGVYEYRVKTICEVAPAVNHVASQTDPVTTETRAVGARLPIACPNSFKSTGTQVAVKRRNCGVCTETITLDSPLLLLQPGEKLKERPSKRPRLSLAEEEVVVPSESSKPNPT</sequence>
<keyword evidence="1" id="KW-0479">Metal-binding</keyword>
<feature type="domain" description="THAP-type" evidence="7">
    <location>
        <begin position="38"/>
        <end position="114"/>
    </location>
</feature>
<dbReference type="AlphaFoldDB" id="A0A315WZE2"/>
<organism evidence="8 9">
    <name type="scientific">Gambusia affinis</name>
    <name type="common">Western mosquitofish</name>
    <name type="synonym">Heterandria affinis</name>
    <dbReference type="NCBI Taxonomy" id="33528"/>
    <lineage>
        <taxon>Eukaryota</taxon>
        <taxon>Metazoa</taxon>
        <taxon>Chordata</taxon>
        <taxon>Craniata</taxon>
        <taxon>Vertebrata</taxon>
        <taxon>Euteleostomi</taxon>
        <taxon>Actinopterygii</taxon>
        <taxon>Neopterygii</taxon>
        <taxon>Teleostei</taxon>
        <taxon>Neoteleostei</taxon>
        <taxon>Acanthomorphata</taxon>
        <taxon>Ovalentaria</taxon>
        <taxon>Atherinomorphae</taxon>
        <taxon>Cyprinodontiformes</taxon>
        <taxon>Poeciliidae</taxon>
        <taxon>Poeciliinae</taxon>
        <taxon>Gambusia</taxon>
    </lineage>
</organism>
<proteinExistence type="predicted"/>
<evidence type="ECO:0000256" key="3">
    <source>
        <dbReference type="ARBA" id="ARBA00022833"/>
    </source>
</evidence>
<dbReference type="EMBL" id="NHOQ01000034">
    <property type="protein sequence ID" value="PWA33626.1"/>
    <property type="molecule type" value="Genomic_DNA"/>
</dbReference>
<dbReference type="PROSITE" id="PS50950">
    <property type="entry name" value="ZF_THAP"/>
    <property type="match status" value="1"/>
</dbReference>
<accession>A0A315WZE2</accession>
<protein>
    <recommendedName>
        <fullName evidence="7">THAP-type domain-containing protein</fullName>
    </recommendedName>
</protein>
<gene>
    <name evidence="8" type="ORF">CCH79_00007512</name>
</gene>
<evidence type="ECO:0000259" key="7">
    <source>
        <dbReference type="PROSITE" id="PS50950"/>
    </source>
</evidence>
<evidence type="ECO:0000256" key="4">
    <source>
        <dbReference type="ARBA" id="ARBA00023125"/>
    </source>
</evidence>
<dbReference type="Proteomes" id="UP000250572">
    <property type="component" value="Unassembled WGS sequence"/>
</dbReference>
<evidence type="ECO:0000256" key="5">
    <source>
        <dbReference type="PROSITE-ProRule" id="PRU00309"/>
    </source>
</evidence>
<comment type="caution">
    <text evidence="8">The sequence shown here is derived from an EMBL/GenBank/DDBJ whole genome shotgun (WGS) entry which is preliminary data.</text>
</comment>
<keyword evidence="4 5" id="KW-0238">DNA-binding</keyword>
<dbReference type="GO" id="GO:0008270">
    <property type="term" value="F:zinc ion binding"/>
    <property type="evidence" value="ECO:0007669"/>
    <property type="project" value="UniProtKB-KW"/>
</dbReference>
<dbReference type="SUPFAM" id="SSF57716">
    <property type="entry name" value="Glucocorticoid receptor-like (DNA-binding domain)"/>
    <property type="match status" value="1"/>
</dbReference>
<evidence type="ECO:0000256" key="1">
    <source>
        <dbReference type="ARBA" id="ARBA00022723"/>
    </source>
</evidence>
<keyword evidence="3" id="KW-0862">Zinc</keyword>
<feature type="region of interest" description="Disordered" evidence="6">
    <location>
        <begin position="201"/>
        <end position="231"/>
    </location>
</feature>
<evidence type="ECO:0000256" key="6">
    <source>
        <dbReference type="SAM" id="MobiDB-lite"/>
    </source>
</evidence>
<keyword evidence="2 5" id="KW-0863">Zinc-finger</keyword>
<name>A0A315WZE2_GAMAF</name>
<feature type="non-terminal residue" evidence="8">
    <location>
        <position position="1"/>
    </location>
</feature>
<reference evidence="8 9" key="1">
    <citation type="journal article" date="2018" name="G3 (Bethesda)">
        <title>A High-Quality Reference Genome for the Invasive Mosquitofish Gambusia affinis Using a Chicago Library.</title>
        <authorList>
            <person name="Hoffberg S.L."/>
            <person name="Troendle N.J."/>
            <person name="Glenn T.C."/>
            <person name="Mahmud O."/>
            <person name="Louha S."/>
            <person name="Chalopin D."/>
            <person name="Bennetzen J.L."/>
            <person name="Mauricio R."/>
        </authorList>
    </citation>
    <scope>NUCLEOTIDE SEQUENCE [LARGE SCALE GENOMIC DNA]</scope>
    <source>
        <strain evidence="8">NE01/NJP1002.9</strain>
        <tissue evidence="8">Muscle</tissue>
    </source>
</reference>
<dbReference type="InterPro" id="IPR006612">
    <property type="entry name" value="THAP_Znf"/>
</dbReference>
<feature type="compositionally biased region" description="Low complexity" evidence="6">
    <location>
        <begin position="220"/>
        <end position="231"/>
    </location>
</feature>
<evidence type="ECO:0000313" key="8">
    <source>
        <dbReference type="EMBL" id="PWA33626.1"/>
    </source>
</evidence>